<dbReference type="AlphaFoldDB" id="A0A9P8TRG2"/>
<comment type="caution">
    <text evidence="1">The sequence shown here is derived from an EMBL/GenBank/DDBJ whole genome shotgun (WGS) entry which is preliminary data.</text>
</comment>
<dbReference type="EMBL" id="JAEUBG010000617">
    <property type="protein sequence ID" value="KAH3687786.1"/>
    <property type="molecule type" value="Genomic_DNA"/>
</dbReference>
<gene>
    <name evidence="1" type="ORF">WICPIJ_001224</name>
</gene>
<evidence type="ECO:0000313" key="1">
    <source>
        <dbReference type="EMBL" id="KAH3687786.1"/>
    </source>
</evidence>
<organism evidence="1 2">
    <name type="scientific">Wickerhamomyces pijperi</name>
    <name type="common">Yeast</name>
    <name type="synonym">Pichia pijperi</name>
    <dbReference type="NCBI Taxonomy" id="599730"/>
    <lineage>
        <taxon>Eukaryota</taxon>
        <taxon>Fungi</taxon>
        <taxon>Dikarya</taxon>
        <taxon>Ascomycota</taxon>
        <taxon>Saccharomycotina</taxon>
        <taxon>Saccharomycetes</taxon>
        <taxon>Phaffomycetales</taxon>
        <taxon>Wickerhamomycetaceae</taxon>
        <taxon>Wickerhamomyces</taxon>
    </lineage>
</organism>
<accession>A0A9P8TRG2</accession>
<evidence type="ECO:0008006" key="3">
    <source>
        <dbReference type="Google" id="ProtNLM"/>
    </source>
</evidence>
<protein>
    <recommendedName>
        <fullName evidence="3">F-box domain-containing protein</fullName>
    </recommendedName>
</protein>
<name>A0A9P8TRG2_WICPI</name>
<reference evidence="1" key="1">
    <citation type="journal article" date="2021" name="Open Biol.">
        <title>Shared evolutionary footprints suggest mitochondrial oxidative damage underlies multiple complex I losses in fungi.</title>
        <authorList>
            <person name="Schikora-Tamarit M.A."/>
            <person name="Marcet-Houben M."/>
            <person name="Nosek J."/>
            <person name="Gabaldon T."/>
        </authorList>
    </citation>
    <scope>NUCLEOTIDE SEQUENCE</scope>
    <source>
        <strain evidence="1">CBS2887</strain>
    </source>
</reference>
<evidence type="ECO:0000313" key="2">
    <source>
        <dbReference type="Proteomes" id="UP000774326"/>
    </source>
</evidence>
<dbReference type="OrthoDB" id="5354526at2759"/>
<proteinExistence type="predicted"/>
<reference evidence="1" key="2">
    <citation type="submission" date="2021-01" db="EMBL/GenBank/DDBJ databases">
        <authorList>
            <person name="Schikora-Tamarit M.A."/>
        </authorList>
    </citation>
    <scope>NUCLEOTIDE SEQUENCE</scope>
    <source>
        <strain evidence="1">CBS2887</strain>
    </source>
</reference>
<dbReference type="Proteomes" id="UP000774326">
    <property type="component" value="Unassembled WGS sequence"/>
</dbReference>
<keyword evidence="2" id="KW-1185">Reference proteome</keyword>
<sequence length="443" mass="52389">MSPFKSLLASLPSEIWLDIFSFLPSHDSSNLLSVMPFLKDYNYTKSIIISFVNPHSEQIFTQDASFIDRRQTNNVHTVEIPFKDVKELRQEATKSKIKETTNTILSQIRQYIQETPSIQEVILEFAHDLESDSLYDLMEIYPTVIYPHFRKIPHTVEILKLERSLLNFTKSCHHRLTLFDCFAPLYEVDNYNFLERTNADLKIKLHTGIFQRDNSIEDDMTRAISLFGEQDQDLRDEILNLKESNLKEVNLIVPFEQNKDGFYWHENDPEMFKLKDISALQASIRYQHEYYAYFKKILAPAQLPLIQQCIIEDKLNKEDYQFKTSVVDERPEENRWMNLNKSYELLYHLFNCDHWFQQDLTDNNSREKALETIKEFFVKSVSRKYQYYVNINQDVSDPRFLNLNILQHTLRGSEDLDEITNVVKNIKGSHSLPVLRAFSELLP</sequence>